<proteinExistence type="predicted"/>
<name>A0A7R9I8J2_9NEOP</name>
<organism evidence="1">
    <name type="scientific">Timema bartmani</name>
    <dbReference type="NCBI Taxonomy" id="61472"/>
    <lineage>
        <taxon>Eukaryota</taxon>
        <taxon>Metazoa</taxon>
        <taxon>Ecdysozoa</taxon>
        <taxon>Arthropoda</taxon>
        <taxon>Hexapoda</taxon>
        <taxon>Insecta</taxon>
        <taxon>Pterygota</taxon>
        <taxon>Neoptera</taxon>
        <taxon>Polyneoptera</taxon>
        <taxon>Phasmatodea</taxon>
        <taxon>Timematodea</taxon>
        <taxon>Timematoidea</taxon>
        <taxon>Timematidae</taxon>
        <taxon>Timema</taxon>
    </lineage>
</organism>
<dbReference type="EMBL" id="OD594548">
    <property type="protein sequence ID" value="CAD7451465.1"/>
    <property type="molecule type" value="Genomic_DNA"/>
</dbReference>
<protein>
    <submittedName>
        <fullName evidence="1">Uncharacterized protein</fullName>
    </submittedName>
</protein>
<accession>A0A7R9I8J2</accession>
<evidence type="ECO:0000313" key="1">
    <source>
        <dbReference type="EMBL" id="CAD7451465.1"/>
    </source>
</evidence>
<dbReference type="AlphaFoldDB" id="A0A7R9I8J2"/>
<sequence>MRLCSIYIKLSNRVPSSSNSCLSARPQRSAVCGWFRYLPPGGGLVARLSCWTPAVTRGNG</sequence>
<reference evidence="1" key="1">
    <citation type="submission" date="2020-11" db="EMBL/GenBank/DDBJ databases">
        <authorList>
            <person name="Tran Van P."/>
        </authorList>
    </citation>
    <scope>NUCLEOTIDE SEQUENCE</scope>
</reference>
<gene>
    <name evidence="1" type="ORF">TBIB3V08_LOCUS13733</name>
</gene>